<dbReference type="InterPro" id="IPR036412">
    <property type="entry name" value="HAD-like_sf"/>
</dbReference>
<dbReference type="Pfam" id="PF00702">
    <property type="entry name" value="Hydrolase"/>
    <property type="match status" value="1"/>
</dbReference>
<organism evidence="3 4">
    <name type="scientific">Cristinia sonorae</name>
    <dbReference type="NCBI Taxonomy" id="1940300"/>
    <lineage>
        <taxon>Eukaryota</taxon>
        <taxon>Fungi</taxon>
        <taxon>Dikarya</taxon>
        <taxon>Basidiomycota</taxon>
        <taxon>Agaricomycotina</taxon>
        <taxon>Agaricomycetes</taxon>
        <taxon>Agaricomycetidae</taxon>
        <taxon>Agaricales</taxon>
        <taxon>Pleurotineae</taxon>
        <taxon>Stephanosporaceae</taxon>
        <taxon>Cristinia</taxon>
    </lineage>
</organism>
<dbReference type="GO" id="GO:0019120">
    <property type="term" value="F:hydrolase activity, acting on acid halide bonds, in C-halide compounds"/>
    <property type="evidence" value="ECO:0007669"/>
    <property type="project" value="InterPro"/>
</dbReference>
<keyword evidence="4" id="KW-1185">Reference proteome</keyword>
<protein>
    <submittedName>
        <fullName evidence="3">Haloacid dehalogenase</fullName>
    </submittedName>
</protein>
<dbReference type="PANTHER" id="PTHR43316:SF3">
    <property type="entry name" value="HALOACID DEHALOGENASE, TYPE II (AFU_ORTHOLOGUE AFUA_2G07750)-RELATED"/>
    <property type="match status" value="1"/>
</dbReference>
<gene>
    <name evidence="3" type="ORF">BXZ70DRAFT_314441</name>
</gene>
<evidence type="ECO:0000256" key="1">
    <source>
        <dbReference type="ARBA" id="ARBA00008106"/>
    </source>
</evidence>
<dbReference type="NCBIfam" id="TIGR01493">
    <property type="entry name" value="HAD-SF-IA-v2"/>
    <property type="match status" value="1"/>
</dbReference>
<comment type="similarity">
    <text evidence="1">Belongs to the HAD-like hydrolase superfamily. S-2-haloalkanoic acid dehalogenase family.</text>
</comment>
<evidence type="ECO:0000256" key="2">
    <source>
        <dbReference type="ARBA" id="ARBA00022801"/>
    </source>
</evidence>
<dbReference type="GO" id="GO:0016791">
    <property type="term" value="F:phosphatase activity"/>
    <property type="evidence" value="ECO:0007669"/>
    <property type="project" value="UniProtKB-ARBA"/>
</dbReference>
<dbReference type="InterPro" id="IPR023198">
    <property type="entry name" value="PGP-like_dom2"/>
</dbReference>
<dbReference type="InterPro" id="IPR006328">
    <property type="entry name" value="2-HAD"/>
</dbReference>
<proteinExistence type="inferred from homology"/>
<dbReference type="SFLD" id="SFLDS00003">
    <property type="entry name" value="Haloacid_Dehalogenase"/>
    <property type="match status" value="1"/>
</dbReference>
<dbReference type="InterPro" id="IPR051540">
    <property type="entry name" value="S-2-haloacid_dehalogenase"/>
</dbReference>
<dbReference type="Gene3D" id="3.40.50.1000">
    <property type="entry name" value="HAD superfamily/HAD-like"/>
    <property type="match status" value="1"/>
</dbReference>
<dbReference type="InterPro" id="IPR006439">
    <property type="entry name" value="HAD-SF_hydro_IA"/>
</dbReference>
<dbReference type="EMBL" id="JAEVFJ010000022">
    <property type="protein sequence ID" value="KAH8096771.1"/>
    <property type="molecule type" value="Genomic_DNA"/>
</dbReference>
<dbReference type="Gene3D" id="1.10.150.240">
    <property type="entry name" value="Putative phosphatase, domain 2"/>
    <property type="match status" value="1"/>
</dbReference>
<dbReference type="InterPro" id="IPR023214">
    <property type="entry name" value="HAD_sf"/>
</dbReference>
<accession>A0A8K0UK22</accession>
<dbReference type="AlphaFoldDB" id="A0A8K0UK22"/>
<evidence type="ECO:0000313" key="4">
    <source>
        <dbReference type="Proteomes" id="UP000813824"/>
    </source>
</evidence>
<dbReference type="SFLD" id="SFLDG01129">
    <property type="entry name" value="C1.5:_HAD__Beta-PGM__Phosphata"/>
    <property type="match status" value="1"/>
</dbReference>
<dbReference type="PRINTS" id="PR00413">
    <property type="entry name" value="HADHALOGNASE"/>
</dbReference>
<comment type="caution">
    <text evidence="3">The sequence shown here is derived from an EMBL/GenBank/DDBJ whole genome shotgun (WGS) entry which is preliminary data.</text>
</comment>
<dbReference type="PANTHER" id="PTHR43316">
    <property type="entry name" value="HYDROLASE, HALOACID DELAHOGENASE-RELATED"/>
    <property type="match status" value="1"/>
</dbReference>
<evidence type="ECO:0000313" key="3">
    <source>
        <dbReference type="EMBL" id="KAH8096771.1"/>
    </source>
</evidence>
<dbReference type="NCBIfam" id="TIGR01428">
    <property type="entry name" value="HAD_type_II"/>
    <property type="match status" value="1"/>
</dbReference>
<dbReference type="SUPFAM" id="SSF56784">
    <property type="entry name" value="HAD-like"/>
    <property type="match status" value="1"/>
</dbReference>
<reference evidence="3" key="1">
    <citation type="journal article" date="2021" name="New Phytol.">
        <title>Evolutionary innovations through gain and loss of genes in the ectomycorrhizal Boletales.</title>
        <authorList>
            <person name="Wu G."/>
            <person name="Miyauchi S."/>
            <person name="Morin E."/>
            <person name="Kuo A."/>
            <person name="Drula E."/>
            <person name="Varga T."/>
            <person name="Kohler A."/>
            <person name="Feng B."/>
            <person name="Cao Y."/>
            <person name="Lipzen A."/>
            <person name="Daum C."/>
            <person name="Hundley H."/>
            <person name="Pangilinan J."/>
            <person name="Johnson J."/>
            <person name="Barry K."/>
            <person name="LaButti K."/>
            <person name="Ng V."/>
            <person name="Ahrendt S."/>
            <person name="Min B."/>
            <person name="Choi I.G."/>
            <person name="Park H."/>
            <person name="Plett J.M."/>
            <person name="Magnuson J."/>
            <person name="Spatafora J.W."/>
            <person name="Nagy L.G."/>
            <person name="Henrissat B."/>
            <person name="Grigoriev I.V."/>
            <person name="Yang Z.L."/>
            <person name="Xu J."/>
            <person name="Martin F.M."/>
        </authorList>
    </citation>
    <scope>NUCLEOTIDE SEQUENCE</scope>
    <source>
        <strain evidence="3">KKN 215</strain>
    </source>
</reference>
<dbReference type="Proteomes" id="UP000813824">
    <property type="component" value="Unassembled WGS sequence"/>
</dbReference>
<sequence length="248" mass="27710">MPADTVQVLAFDVYGTLLDTSSISTDIRTLLHLDQEKADQLSLLWRRYQLEYTWRLNSMGHYDPFDQVTRRSFLHAAADSRLAVDEGTADRILERYSHLSPFHDAVTALQALSKQKHLKIVVFSNGTHQMIQSALAGTQLTTIPYGIFLADTMQTYKPSTTIYKDLVAHINATPNLNDGTEVPSGNVWLVSGNPFDVTGARAAGLNAIWVDRRSSGWTDRIAPVGYDWSPTKIVQSLEDIVDIFITRA</sequence>
<keyword evidence="2" id="KW-0378">Hydrolase</keyword>
<dbReference type="OrthoDB" id="3256520at2759"/>
<name>A0A8K0UK22_9AGAR</name>